<dbReference type="Gene3D" id="1.20.1250.20">
    <property type="entry name" value="MFS general substrate transporter like domains"/>
    <property type="match status" value="2"/>
</dbReference>
<sequence>MNKIIKLGLKENWRQFVLLVLVNALVGGMIGLERSIFPEFASSQFGISSHVAILSFITAFGISKAVANYYTGRLANRLGRKNLLVIGWFIAIPVPFLLIFAPTWGFVVFSNVLLGISQGLTWSSTVLMKIDLVGEKDRGFAMGINEFAGYLAVGIVAFLTGFMADRFGIWPYPFILGIFISLLGLGLSVVWVQDTRFFVKKESQTSSISSLKQVFRETTLKNKTLSAVTQAGLVNNLNDGMMWGLFPILLFSLDFDSENTGLLTAIYPTVWGVSQLFTGKMADCFPKKSMLVWGMLMQGVAILLLSVSSITTSLVLLSIALGVGTALVYPTFLSTIASVTHPEQRAESIGVFRLWRDLGYGIGAIVSGIAADFFGVHYAIALIGVITILSAGIIQVRMPKPIPTTS</sequence>
<keyword evidence="6 7" id="KW-0472">Membrane</keyword>
<feature type="transmembrane region" description="Helical" evidence="7">
    <location>
        <begin position="147"/>
        <end position="164"/>
    </location>
</feature>
<evidence type="ECO:0000256" key="2">
    <source>
        <dbReference type="ARBA" id="ARBA00022448"/>
    </source>
</evidence>
<feature type="transmembrane region" description="Helical" evidence="7">
    <location>
        <begin position="170"/>
        <end position="192"/>
    </location>
</feature>
<name>A0A4Y9QMF1_9BACT</name>
<evidence type="ECO:0000313" key="10">
    <source>
        <dbReference type="Proteomes" id="UP000297647"/>
    </source>
</evidence>
<feature type="transmembrane region" description="Helical" evidence="7">
    <location>
        <begin position="377"/>
        <end position="396"/>
    </location>
</feature>
<dbReference type="OrthoDB" id="9810492at2"/>
<dbReference type="PANTHER" id="PTHR23517:SF3">
    <property type="entry name" value="INTEGRAL MEMBRANE TRANSPORT PROTEIN"/>
    <property type="match status" value="1"/>
</dbReference>
<evidence type="ECO:0000256" key="5">
    <source>
        <dbReference type="ARBA" id="ARBA00022989"/>
    </source>
</evidence>
<feature type="transmembrane region" description="Helical" evidence="7">
    <location>
        <begin position="12"/>
        <end position="32"/>
    </location>
</feature>
<comment type="subcellular location">
    <subcellularLocation>
        <location evidence="1">Cell membrane</location>
        <topology evidence="1">Multi-pass membrane protein</topology>
    </subcellularLocation>
</comment>
<dbReference type="PANTHER" id="PTHR23517">
    <property type="entry name" value="RESISTANCE PROTEIN MDTM, PUTATIVE-RELATED-RELATED"/>
    <property type="match status" value="1"/>
</dbReference>
<dbReference type="InterPro" id="IPR036259">
    <property type="entry name" value="MFS_trans_sf"/>
</dbReference>
<dbReference type="InterPro" id="IPR011701">
    <property type="entry name" value="MFS"/>
</dbReference>
<reference evidence="9 10" key="1">
    <citation type="submission" date="2019-03" db="EMBL/GenBank/DDBJ databases">
        <title>Algoriphagus sp. nov, a new strain isolated from root system soil of mangrove plant Kandelia.</title>
        <authorList>
            <person name="Yin Q."/>
            <person name="Wang K."/>
            <person name="Song Z."/>
        </authorList>
    </citation>
    <scope>NUCLEOTIDE SEQUENCE [LARGE SCALE GENOMIC DNA]</scope>
    <source>
        <strain evidence="9 10">XY-J91</strain>
    </source>
</reference>
<keyword evidence="10" id="KW-1185">Reference proteome</keyword>
<gene>
    <name evidence="9" type="ORF">E4S40_14015</name>
</gene>
<feature type="domain" description="Major facilitator superfamily (MFS) profile" evidence="8">
    <location>
        <begin position="15"/>
        <end position="402"/>
    </location>
</feature>
<feature type="transmembrane region" description="Helical" evidence="7">
    <location>
        <begin position="290"/>
        <end position="308"/>
    </location>
</feature>
<feature type="transmembrane region" description="Helical" evidence="7">
    <location>
        <begin position="83"/>
        <end position="101"/>
    </location>
</feature>
<feature type="transmembrane region" description="Helical" evidence="7">
    <location>
        <begin position="107"/>
        <end position="127"/>
    </location>
</feature>
<evidence type="ECO:0000256" key="1">
    <source>
        <dbReference type="ARBA" id="ARBA00004651"/>
    </source>
</evidence>
<dbReference type="AlphaFoldDB" id="A0A4Y9QMF1"/>
<feature type="transmembrane region" description="Helical" evidence="7">
    <location>
        <begin position="314"/>
        <end position="333"/>
    </location>
</feature>
<dbReference type="InterPro" id="IPR050171">
    <property type="entry name" value="MFS_Transporters"/>
</dbReference>
<dbReference type="Pfam" id="PF07690">
    <property type="entry name" value="MFS_1"/>
    <property type="match status" value="2"/>
</dbReference>
<keyword evidence="5 7" id="KW-1133">Transmembrane helix</keyword>
<evidence type="ECO:0000256" key="3">
    <source>
        <dbReference type="ARBA" id="ARBA00022475"/>
    </source>
</evidence>
<evidence type="ECO:0000259" key="8">
    <source>
        <dbReference type="PROSITE" id="PS50850"/>
    </source>
</evidence>
<feature type="transmembrane region" description="Helical" evidence="7">
    <location>
        <begin position="52"/>
        <end position="71"/>
    </location>
</feature>
<keyword evidence="4 7" id="KW-0812">Transmembrane</keyword>
<evidence type="ECO:0000256" key="6">
    <source>
        <dbReference type="ARBA" id="ARBA00023136"/>
    </source>
</evidence>
<keyword evidence="3" id="KW-1003">Cell membrane</keyword>
<accession>A0A4Y9QMF1</accession>
<dbReference type="RefSeq" id="WP_135075401.1">
    <property type="nucleotide sequence ID" value="NZ_SPSB01000004.1"/>
</dbReference>
<dbReference type="EMBL" id="SPSB01000004">
    <property type="protein sequence ID" value="TFV93367.1"/>
    <property type="molecule type" value="Genomic_DNA"/>
</dbReference>
<dbReference type="SUPFAM" id="SSF103473">
    <property type="entry name" value="MFS general substrate transporter"/>
    <property type="match status" value="1"/>
</dbReference>
<evidence type="ECO:0000256" key="4">
    <source>
        <dbReference type="ARBA" id="ARBA00022692"/>
    </source>
</evidence>
<keyword evidence="2" id="KW-0813">Transport</keyword>
<dbReference type="InterPro" id="IPR020846">
    <property type="entry name" value="MFS_dom"/>
</dbReference>
<dbReference type="CDD" id="cd17325">
    <property type="entry name" value="MFS_MdtG_SLC18_like"/>
    <property type="match status" value="1"/>
</dbReference>
<organism evidence="9 10">
    <name type="scientific">Algoriphagus kandeliae</name>
    <dbReference type="NCBI Taxonomy" id="2562278"/>
    <lineage>
        <taxon>Bacteria</taxon>
        <taxon>Pseudomonadati</taxon>
        <taxon>Bacteroidota</taxon>
        <taxon>Cytophagia</taxon>
        <taxon>Cytophagales</taxon>
        <taxon>Cyclobacteriaceae</taxon>
        <taxon>Algoriphagus</taxon>
    </lineage>
</organism>
<dbReference type="GO" id="GO:0005886">
    <property type="term" value="C:plasma membrane"/>
    <property type="evidence" value="ECO:0007669"/>
    <property type="project" value="UniProtKB-SubCell"/>
</dbReference>
<comment type="caution">
    <text evidence="9">The sequence shown here is derived from an EMBL/GenBank/DDBJ whole genome shotgun (WGS) entry which is preliminary data.</text>
</comment>
<evidence type="ECO:0000256" key="7">
    <source>
        <dbReference type="SAM" id="Phobius"/>
    </source>
</evidence>
<protein>
    <submittedName>
        <fullName evidence="9">MFS transporter</fullName>
    </submittedName>
</protein>
<proteinExistence type="predicted"/>
<dbReference type="PROSITE" id="PS50850">
    <property type="entry name" value="MFS"/>
    <property type="match status" value="1"/>
</dbReference>
<evidence type="ECO:0000313" key="9">
    <source>
        <dbReference type="EMBL" id="TFV93367.1"/>
    </source>
</evidence>
<dbReference type="GO" id="GO:0022857">
    <property type="term" value="F:transmembrane transporter activity"/>
    <property type="evidence" value="ECO:0007669"/>
    <property type="project" value="InterPro"/>
</dbReference>
<dbReference type="Proteomes" id="UP000297647">
    <property type="component" value="Unassembled WGS sequence"/>
</dbReference>